<dbReference type="Proteomes" id="UP000615593">
    <property type="component" value="Unassembled WGS sequence"/>
</dbReference>
<name>A0ABQ3BYW6_9FLAO</name>
<dbReference type="InterPro" id="IPR051099">
    <property type="entry name" value="AGR/TXD"/>
</dbReference>
<dbReference type="PANTHER" id="PTHR15337">
    <property type="entry name" value="ANTERIOR GRADIENT PROTEIN-RELATED"/>
    <property type="match status" value="1"/>
</dbReference>
<gene>
    <name evidence="4" type="ORF">GCM10008088_24150</name>
</gene>
<evidence type="ECO:0000256" key="2">
    <source>
        <dbReference type="SAM" id="SignalP"/>
    </source>
</evidence>
<organism evidence="4 5">
    <name type="scientific">Mesonia mobilis</name>
    <dbReference type="NCBI Taxonomy" id="369791"/>
    <lineage>
        <taxon>Bacteria</taxon>
        <taxon>Pseudomonadati</taxon>
        <taxon>Bacteroidota</taxon>
        <taxon>Flavobacteriia</taxon>
        <taxon>Flavobacteriales</taxon>
        <taxon>Flavobacteriaceae</taxon>
        <taxon>Mesonia</taxon>
    </lineage>
</organism>
<evidence type="ECO:0000259" key="3">
    <source>
        <dbReference type="PROSITE" id="PS51352"/>
    </source>
</evidence>
<dbReference type="GeneID" id="94370079"/>
<dbReference type="InterPro" id="IPR013766">
    <property type="entry name" value="Thioredoxin_domain"/>
</dbReference>
<keyword evidence="1 2" id="KW-0732">Signal</keyword>
<dbReference type="SUPFAM" id="SSF52833">
    <property type="entry name" value="Thioredoxin-like"/>
    <property type="match status" value="1"/>
</dbReference>
<feature type="domain" description="Thioredoxin" evidence="3">
    <location>
        <begin position="6"/>
        <end position="145"/>
    </location>
</feature>
<protein>
    <recommendedName>
        <fullName evidence="3">Thioredoxin domain-containing protein</fullName>
    </recommendedName>
</protein>
<reference evidence="5" key="1">
    <citation type="journal article" date="2019" name="Int. J. Syst. Evol. Microbiol.">
        <title>The Global Catalogue of Microorganisms (GCM) 10K type strain sequencing project: providing services to taxonomists for standard genome sequencing and annotation.</title>
        <authorList>
            <consortium name="The Broad Institute Genomics Platform"/>
            <consortium name="The Broad Institute Genome Sequencing Center for Infectious Disease"/>
            <person name="Wu L."/>
            <person name="Ma J."/>
        </authorList>
    </citation>
    <scope>NUCLEOTIDE SEQUENCE [LARGE SCALE GENOMIC DNA]</scope>
    <source>
        <strain evidence="5">KCTC 12708</strain>
    </source>
</reference>
<evidence type="ECO:0000313" key="5">
    <source>
        <dbReference type="Proteomes" id="UP000615593"/>
    </source>
</evidence>
<keyword evidence="5" id="KW-1185">Reference proteome</keyword>
<dbReference type="RefSeq" id="WP_027886297.1">
    <property type="nucleotide sequence ID" value="NZ_BMWY01000007.1"/>
</dbReference>
<dbReference type="PROSITE" id="PS51352">
    <property type="entry name" value="THIOREDOXIN_2"/>
    <property type="match status" value="1"/>
</dbReference>
<feature type="signal peptide" evidence="2">
    <location>
        <begin position="1"/>
        <end position="19"/>
    </location>
</feature>
<accession>A0ABQ3BYW6</accession>
<comment type="caution">
    <text evidence="4">The sequence shown here is derived from an EMBL/GenBank/DDBJ whole genome shotgun (WGS) entry which is preliminary data.</text>
</comment>
<dbReference type="Pfam" id="PF13899">
    <property type="entry name" value="Thioredoxin_7"/>
    <property type="match status" value="1"/>
</dbReference>
<proteinExistence type="predicted"/>
<evidence type="ECO:0000313" key="4">
    <source>
        <dbReference type="EMBL" id="GGZ61811.1"/>
    </source>
</evidence>
<evidence type="ECO:0000256" key="1">
    <source>
        <dbReference type="ARBA" id="ARBA00022729"/>
    </source>
</evidence>
<dbReference type="EMBL" id="BMWY01000007">
    <property type="protein sequence ID" value="GGZ61811.1"/>
    <property type="molecule type" value="Genomic_DNA"/>
</dbReference>
<dbReference type="PANTHER" id="PTHR15337:SF11">
    <property type="entry name" value="THIOREDOXIN DOMAIN-CONTAINING PROTEIN"/>
    <property type="match status" value="1"/>
</dbReference>
<sequence>MKNKIIIISFLLLSFCSFAQDWKLDFKEAQKNSAEKDLPIILVFQGSDWCAPCIKLDRNVWSTTKFKNYAENHFVMLQADFPKRSKNALPKDQQAKNDQLAEKYNPNGYFPFVVILDKTGKVLGQTGYKNMSPKEYIDHLNSFLK</sequence>
<feature type="chain" id="PRO_5046577611" description="Thioredoxin domain-containing protein" evidence="2">
    <location>
        <begin position="20"/>
        <end position="145"/>
    </location>
</feature>
<dbReference type="InterPro" id="IPR036249">
    <property type="entry name" value="Thioredoxin-like_sf"/>
</dbReference>
<dbReference type="Gene3D" id="3.40.30.10">
    <property type="entry name" value="Glutaredoxin"/>
    <property type="match status" value="1"/>
</dbReference>